<feature type="compositionally biased region" description="Low complexity" evidence="1">
    <location>
        <begin position="72"/>
        <end position="81"/>
    </location>
</feature>
<feature type="compositionally biased region" description="Polar residues" evidence="1">
    <location>
        <begin position="212"/>
        <end position="228"/>
    </location>
</feature>
<dbReference type="Proteomes" id="UP001431019">
    <property type="component" value="Unassembled WGS sequence"/>
</dbReference>
<name>A0ABS8JT27_9BURK</name>
<feature type="compositionally biased region" description="Pro residues" evidence="1">
    <location>
        <begin position="241"/>
        <end position="253"/>
    </location>
</feature>
<dbReference type="RefSeq" id="WP_230509385.1">
    <property type="nucleotide sequence ID" value="NZ_JAJITD010000004.1"/>
</dbReference>
<accession>A0ABS8JT27</accession>
<keyword evidence="2" id="KW-0812">Transmembrane</keyword>
<feature type="region of interest" description="Disordered" evidence="1">
    <location>
        <begin position="72"/>
        <end position="103"/>
    </location>
</feature>
<organism evidence="3 4">
    <name type="scientific">Paraburkholderia sejongensis</name>
    <dbReference type="NCBI Taxonomy" id="2886946"/>
    <lineage>
        <taxon>Bacteria</taxon>
        <taxon>Pseudomonadati</taxon>
        <taxon>Pseudomonadota</taxon>
        <taxon>Betaproteobacteria</taxon>
        <taxon>Burkholderiales</taxon>
        <taxon>Burkholderiaceae</taxon>
        <taxon>Paraburkholderia</taxon>
    </lineage>
</organism>
<keyword evidence="2" id="KW-1133">Transmembrane helix</keyword>
<comment type="caution">
    <text evidence="3">The sequence shown here is derived from an EMBL/GenBank/DDBJ whole genome shotgun (WGS) entry which is preliminary data.</text>
</comment>
<dbReference type="EMBL" id="JAJITD010000004">
    <property type="protein sequence ID" value="MCC8393070.1"/>
    <property type="molecule type" value="Genomic_DNA"/>
</dbReference>
<keyword evidence="2" id="KW-0472">Membrane</keyword>
<evidence type="ECO:0008006" key="5">
    <source>
        <dbReference type="Google" id="ProtNLM"/>
    </source>
</evidence>
<evidence type="ECO:0000256" key="2">
    <source>
        <dbReference type="SAM" id="Phobius"/>
    </source>
</evidence>
<feature type="compositionally biased region" description="Low complexity" evidence="1">
    <location>
        <begin position="88"/>
        <end position="103"/>
    </location>
</feature>
<feature type="compositionally biased region" description="Low complexity" evidence="1">
    <location>
        <begin position="136"/>
        <end position="154"/>
    </location>
</feature>
<evidence type="ECO:0000256" key="1">
    <source>
        <dbReference type="SAM" id="MobiDB-lite"/>
    </source>
</evidence>
<gene>
    <name evidence="3" type="ORF">LJ656_10755</name>
</gene>
<sequence length="253" mass="25622">MTNTGKLLIVGLLVIDAGIAGYLLLPKDDERTPSATSEVIGRITGATDSDAQRGAARVAGGNVMAVTPVPSAPPATATVTVPAPPAPSTTNQLAVTPQSAQPQAAATLPQTGALAQPSAATTAAVPGLAVPDAGQAAAASSRARQPAQPVAQQRAQDRQLPGPRIDQAQTRRRDATHPNGSNPVAAMLTDQLVKESAKPDPSLPMPTGVTVPLSSERTTPPSVGSAMTDQLVRESSRVTPAPQPAQPPILKPQ</sequence>
<reference evidence="3 4" key="1">
    <citation type="submission" date="2021-11" db="EMBL/GenBank/DDBJ databases">
        <authorList>
            <person name="Oh E.-T."/>
            <person name="Kim S.-B."/>
        </authorList>
    </citation>
    <scope>NUCLEOTIDE SEQUENCE [LARGE SCALE GENOMIC DNA]</scope>
    <source>
        <strain evidence="3 4">MMS20-SJTR3</strain>
    </source>
</reference>
<proteinExistence type="predicted"/>
<keyword evidence="4" id="KW-1185">Reference proteome</keyword>
<feature type="region of interest" description="Disordered" evidence="1">
    <location>
        <begin position="135"/>
        <end position="253"/>
    </location>
</feature>
<evidence type="ECO:0000313" key="3">
    <source>
        <dbReference type="EMBL" id="MCC8393070.1"/>
    </source>
</evidence>
<feature type="transmembrane region" description="Helical" evidence="2">
    <location>
        <begin position="7"/>
        <end position="25"/>
    </location>
</feature>
<protein>
    <recommendedName>
        <fullName evidence="5">Extensin</fullName>
    </recommendedName>
</protein>
<evidence type="ECO:0000313" key="4">
    <source>
        <dbReference type="Proteomes" id="UP001431019"/>
    </source>
</evidence>